<keyword evidence="9" id="KW-1185">Reference proteome</keyword>
<dbReference type="Gene3D" id="3.40.190.80">
    <property type="match status" value="1"/>
</dbReference>
<keyword evidence="5 7" id="KW-0378">Hydrolase</keyword>
<dbReference type="SUPFAM" id="SSF56655">
    <property type="entry name" value="Carbohydrate phosphatase"/>
    <property type="match status" value="1"/>
</dbReference>
<dbReference type="InterPro" id="IPR033942">
    <property type="entry name" value="IMPase"/>
</dbReference>
<comment type="catalytic activity">
    <reaction evidence="1 7">
        <text>a myo-inositol phosphate + H2O = myo-inositol + phosphate</text>
        <dbReference type="Rhea" id="RHEA:24056"/>
        <dbReference type="ChEBI" id="CHEBI:15377"/>
        <dbReference type="ChEBI" id="CHEBI:17268"/>
        <dbReference type="ChEBI" id="CHEBI:43474"/>
        <dbReference type="ChEBI" id="CHEBI:84139"/>
        <dbReference type="EC" id="3.1.3.25"/>
    </reaction>
</comment>
<organism evidence="8 9">
    <name type="scientific">Amycolatopsis nalaikhensis</name>
    <dbReference type="NCBI Taxonomy" id="715472"/>
    <lineage>
        <taxon>Bacteria</taxon>
        <taxon>Bacillati</taxon>
        <taxon>Actinomycetota</taxon>
        <taxon>Actinomycetes</taxon>
        <taxon>Pseudonocardiales</taxon>
        <taxon>Pseudonocardiaceae</taxon>
        <taxon>Amycolatopsis</taxon>
    </lineage>
</organism>
<dbReference type="PANTHER" id="PTHR20854">
    <property type="entry name" value="INOSITOL MONOPHOSPHATASE"/>
    <property type="match status" value="1"/>
</dbReference>
<dbReference type="Proteomes" id="UP001227101">
    <property type="component" value="Chromosome"/>
</dbReference>
<dbReference type="EMBL" id="CP127173">
    <property type="protein sequence ID" value="WIV56693.1"/>
    <property type="molecule type" value="Genomic_DNA"/>
</dbReference>
<sequence length="272" mass="28045">MSDVGVDESLLKSVAVQVATDAAELVREAWEGMARGRSVDVGTKSGATDVVTAVDHESERLVRDRLASLRPGEPVLGEEGGGAAGDGVTWVVDPIDGTVNFLYGLPWFAVSVAAQVGGESVAGAVVEPASGRVWSAARGQGAFLDGRQLAVSAPPRLELTLVGTGFAYARERRTRQSRFAASLLGQVRDIRRNGAASLDLCAVAAGWLDAYVEHGLNRWDWAAGALIAAEAGAQVLLPGAAADLGADATYAAAPSIVEPLRKALVDCGAAEV</sequence>
<reference evidence="8 9" key="1">
    <citation type="submission" date="2023-06" db="EMBL/GenBank/DDBJ databases">
        <authorList>
            <person name="Oyuntsetseg B."/>
            <person name="Kim S.B."/>
        </authorList>
    </citation>
    <scope>NUCLEOTIDE SEQUENCE [LARGE SCALE GENOMIC DNA]</scope>
    <source>
        <strain evidence="8 9">2-2</strain>
    </source>
</reference>
<name>A0ABY8XM71_9PSEU</name>
<evidence type="ECO:0000256" key="1">
    <source>
        <dbReference type="ARBA" id="ARBA00001033"/>
    </source>
</evidence>
<keyword evidence="6 7" id="KW-0460">Magnesium</keyword>
<comment type="similarity">
    <text evidence="3 7">Belongs to the inositol monophosphatase superfamily.</text>
</comment>
<dbReference type="RefSeq" id="WP_285453874.1">
    <property type="nucleotide sequence ID" value="NZ_CP127173.1"/>
</dbReference>
<dbReference type="Pfam" id="PF00459">
    <property type="entry name" value="Inositol_P"/>
    <property type="match status" value="1"/>
</dbReference>
<evidence type="ECO:0000256" key="6">
    <source>
        <dbReference type="ARBA" id="ARBA00022842"/>
    </source>
</evidence>
<evidence type="ECO:0000256" key="2">
    <source>
        <dbReference type="ARBA" id="ARBA00001946"/>
    </source>
</evidence>
<evidence type="ECO:0000256" key="4">
    <source>
        <dbReference type="ARBA" id="ARBA00022723"/>
    </source>
</evidence>
<proteinExistence type="inferred from homology"/>
<evidence type="ECO:0000313" key="8">
    <source>
        <dbReference type="EMBL" id="WIV56693.1"/>
    </source>
</evidence>
<dbReference type="InterPro" id="IPR020550">
    <property type="entry name" value="Inositol_monophosphatase_CS"/>
</dbReference>
<dbReference type="InterPro" id="IPR000760">
    <property type="entry name" value="Inositol_monophosphatase-like"/>
</dbReference>
<evidence type="ECO:0000313" key="9">
    <source>
        <dbReference type="Proteomes" id="UP001227101"/>
    </source>
</evidence>
<protein>
    <recommendedName>
        <fullName evidence="7">Inositol-1-monophosphatase</fullName>
        <ecNumber evidence="7">3.1.3.25</ecNumber>
    </recommendedName>
</protein>
<dbReference type="PROSITE" id="PS00630">
    <property type="entry name" value="IMP_2"/>
    <property type="match status" value="1"/>
</dbReference>
<evidence type="ECO:0000256" key="3">
    <source>
        <dbReference type="ARBA" id="ARBA00009759"/>
    </source>
</evidence>
<dbReference type="GO" id="GO:0016787">
    <property type="term" value="F:hydrolase activity"/>
    <property type="evidence" value="ECO:0007669"/>
    <property type="project" value="UniProtKB-KW"/>
</dbReference>
<dbReference type="Gene3D" id="3.30.540.10">
    <property type="entry name" value="Fructose-1,6-Bisphosphatase, subunit A, domain 1"/>
    <property type="match status" value="1"/>
</dbReference>
<gene>
    <name evidence="8" type="ORF">QP939_49345</name>
</gene>
<evidence type="ECO:0000256" key="5">
    <source>
        <dbReference type="ARBA" id="ARBA00022801"/>
    </source>
</evidence>
<dbReference type="EC" id="3.1.3.25" evidence="7"/>
<dbReference type="PROSITE" id="PS00629">
    <property type="entry name" value="IMP_1"/>
    <property type="match status" value="1"/>
</dbReference>
<accession>A0ABY8XM71</accession>
<dbReference type="CDD" id="cd01639">
    <property type="entry name" value="IMPase"/>
    <property type="match status" value="1"/>
</dbReference>
<keyword evidence="4 7" id="KW-0479">Metal-binding</keyword>
<comment type="cofactor">
    <cofactor evidence="2 7">
        <name>Mg(2+)</name>
        <dbReference type="ChEBI" id="CHEBI:18420"/>
    </cofactor>
</comment>
<dbReference type="PANTHER" id="PTHR20854:SF4">
    <property type="entry name" value="INOSITOL-1-MONOPHOSPHATASE-RELATED"/>
    <property type="match status" value="1"/>
</dbReference>
<evidence type="ECO:0000256" key="7">
    <source>
        <dbReference type="RuleBase" id="RU364068"/>
    </source>
</evidence>
<dbReference type="PRINTS" id="PR00377">
    <property type="entry name" value="IMPHPHTASES"/>
</dbReference>
<dbReference type="InterPro" id="IPR020583">
    <property type="entry name" value="Inositol_monoP_metal-BS"/>
</dbReference>